<evidence type="ECO:0000256" key="8">
    <source>
        <dbReference type="SAM" id="MobiDB-lite"/>
    </source>
</evidence>
<keyword evidence="3" id="KW-0349">Heme</keyword>
<dbReference type="PRINTS" id="PR00067">
    <property type="entry name" value="CATALASE"/>
</dbReference>
<name>A0A2P6N8Z6_9EUKA</name>
<dbReference type="OrthoDB" id="6880011at2759"/>
<dbReference type="Gene3D" id="2.40.180.10">
    <property type="entry name" value="Catalase core domain"/>
    <property type="match status" value="1"/>
</dbReference>
<evidence type="ECO:0000256" key="7">
    <source>
        <dbReference type="ARBA" id="ARBA00023324"/>
    </source>
</evidence>
<evidence type="ECO:0000256" key="3">
    <source>
        <dbReference type="ARBA" id="ARBA00022617"/>
    </source>
</evidence>
<dbReference type="GO" id="GO:0042744">
    <property type="term" value="P:hydrogen peroxide catabolic process"/>
    <property type="evidence" value="ECO:0007669"/>
    <property type="project" value="UniProtKB-KW"/>
</dbReference>
<evidence type="ECO:0000256" key="5">
    <source>
        <dbReference type="ARBA" id="ARBA00023002"/>
    </source>
</evidence>
<dbReference type="SMART" id="SM01060">
    <property type="entry name" value="Catalase"/>
    <property type="match status" value="1"/>
</dbReference>
<protein>
    <submittedName>
        <fullName evidence="10">Catalase</fullName>
    </submittedName>
</protein>
<dbReference type="STRING" id="1890364.A0A2P6N8Z6"/>
<accession>A0A2P6N8Z6</accession>
<dbReference type="EMBL" id="MDYQ01000150">
    <property type="protein sequence ID" value="PRP80412.1"/>
    <property type="molecule type" value="Genomic_DNA"/>
</dbReference>
<dbReference type="Pfam" id="PF06628">
    <property type="entry name" value="Catalase-rel"/>
    <property type="match status" value="1"/>
</dbReference>
<dbReference type="GO" id="GO:0020037">
    <property type="term" value="F:heme binding"/>
    <property type="evidence" value="ECO:0007669"/>
    <property type="project" value="InterPro"/>
</dbReference>
<proteinExistence type="inferred from homology"/>
<dbReference type="InParanoid" id="A0A2P6N8Z6"/>
<comment type="similarity">
    <text evidence="1">Belongs to the catalase family.</text>
</comment>
<evidence type="ECO:0000256" key="1">
    <source>
        <dbReference type="ARBA" id="ARBA00005329"/>
    </source>
</evidence>
<feature type="compositionally biased region" description="Polar residues" evidence="8">
    <location>
        <begin position="104"/>
        <end position="114"/>
    </location>
</feature>
<dbReference type="SUPFAM" id="SSF56634">
    <property type="entry name" value="Heme-dependent catalase-like"/>
    <property type="match status" value="1"/>
</dbReference>
<comment type="caution">
    <text evidence="10">The sequence shown here is derived from an EMBL/GenBank/DDBJ whole genome shotgun (WGS) entry which is preliminary data.</text>
</comment>
<dbReference type="PROSITE" id="PS51402">
    <property type="entry name" value="CATALASE_3"/>
    <property type="match status" value="1"/>
</dbReference>
<evidence type="ECO:0000313" key="10">
    <source>
        <dbReference type="EMBL" id="PRP80412.1"/>
    </source>
</evidence>
<dbReference type="Proteomes" id="UP000241769">
    <property type="component" value="Unassembled WGS sequence"/>
</dbReference>
<dbReference type="InterPro" id="IPR010582">
    <property type="entry name" value="Catalase_immune_responsive"/>
</dbReference>
<evidence type="ECO:0000259" key="9">
    <source>
        <dbReference type="SMART" id="SM01060"/>
    </source>
</evidence>
<keyword evidence="5" id="KW-0560">Oxidoreductase</keyword>
<dbReference type="PANTHER" id="PTHR11465">
    <property type="entry name" value="CATALASE"/>
    <property type="match status" value="1"/>
</dbReference>
<keyword evidence="6" id="KW-0408">Iron</keyword>
<feature type="region of interest" description="Disordered" evidence="8">
    <location>
        <begin position="104"/>
        <end position="127"/>
    </location>
</feature>
<dbReference type="InterPro" id="IPR018028">
    <property type="entry name" value="Catalase"/>
</dbReference>
<evidence type="ECO:0000313" key="11">
    <source>
        <dbReference type="Proteomes" id="UP000241769"/>
    </source>
</evidence>
<reference evidence="10 11" key="1">
    <citation type="journal article" date="2018" name="Genome Biol. Evol.">
        <title>Multiple Roots of Fruiting Body Formation in Amoebozoa.</title>
        <authorList>
            <person name="Hillmann F."/>
            <person name="Forbes G."/>
            <person name="Novohradska S."/>
            <person name="Ferling I."/>
            <person name="Riege K."/>
            <person name="Groth M."/>
            <person name="Westermann M."/>
            <person name="Marz M."/>
            <person name="Spaller T."/>
            <person name="Winckler T."/>
            <person name="Schaap P."/>
            <person name="Glockner G."/>
        </authorList>
    </citation>
    <scope>NUCLEOTIDE SEQUENCE [LARGE SCALE GENOMIC DNA]</scope>
    <source>
        <strain evidence="10 11">Jena</strain>
    </source>
</reference>
<dbReference type="InterPro" id="IPR020835">
    <property type="entry name" value="Catalase_sf"/>
</dbReference>
<dbReference type="GO" id="GO:0004096">
    <property type="term" value="F:catalase activity"/>
    <property type="evidence" value="ECO:0007669"/>
    <property type="project" value="UniProtKB-EC"/>
</dbReference>
<keyword evidence="2" id="KW-0575">Peroxidase</keyword>
<evidence type="ECO:0000256" key="6">
    <source>
        <dbReference type="ARBA" id="ARBA00023004"/>
    </source>
</evidence>
<keyword evidence="11" id="KW-1185">Reference proteome</keyword>
<keyword evidence="4" id="KW-0479">Metal-binding</keyword>
<dbReference type="AlphaFoldDB" id="A0A2P6N8Z6"/>
<evidence type="ECO:0000256" key="4">
    <source>
        <dbReference type="ARBA" id="ARBA00022723"/>
    </source>
</evidence>
<gene>
    <name evidence="10" type="ORF">PROFUN_11958</name>
</gene>
<dbReference type="GO" id="GO:0042542">
    <property type="term" value="P:response to hydrogen peroxide"/>
    <property type="evidence" value="ECO:0007669"/>
    <property type="project" value="TreeGrafter"/>
</dbReference>
<keyword evidence="7" id="KW-0376">Hydrogen peroxide</keyword>
<dbReference type="GO" id="GO:0005737">
    <property type="term" value="C:cytoplasm"/>
    <property type="evidence" value="ECO:0007669"/>
    <property type="project" value="TreeGrafter"/>
</dbReference>
<dbReference type="PANTHER" id="PTHR11465:SF9">
    <property type="entry name" value="CATALASE"/>
    <property type="match status" value="1"/>
</dbReference>
<dbReference type="InterPro" id="IPR011614">
    <property type="entry name" value="Catalase_core"/>
</dbReference>
<organism evidence="10 11">
    <name type="scientific">Planoprotostelium fungivorum</name>
    <dbReference type="NCBI Taxonomy" id="1890364"/>
    <lineage>
        <taxon>Eukaryota</taxon>
        <taxon>Amoebozoa</taxon>
        <taxon>Evosea</taxon>
        <taxon>Variosea</taxon>
        <taxon>Cavosteliida</taxon>
        <taxon>Cavosteliaceae</taxon>
        <taxon>Planoprotostelium</taxon>
    </lineage>
</organism>
<dbReference type="GO" id="GO:0046872">
    <property type="term" value="F:metal ion binding"/>
    <property type="evidence" value="ECO:0007669"/>
    <property type="project" value="UniProtKB-KW"/>
</dbReference>
<feature type="domain" description="Catalase core" evidence="9">
    <location>
        <begin position="111"/>
        <end position="495"/>
    </location>
</feature>
<evidence type="ECO:0000256" key="2">
    <source>
        <dbReference type="ARBA" id="ARBA00022559"/>
    </source>
</evidence>
<dbReference type="FunCoup" id="A0A2P6N8Z6">
    <property type="interactions" value="339"/>
</dbReference>
<dbReference type="Pfam" id="PF00199">
    <property type="entry name" value="Catalase"/>
    <property type="match status" value="1"/>
</dbReference>
<sequence length="615" mass="68307">MHDSTASCACVTPQLEFWSLSSVTPCGRRKFSRIPPAILACVLAYLRSGEAAERCTVGLHGSGTVTWCTLTIGGEIQTRTTTQDEMAMNAAKAALQSVTDTITGQNSNTMTRQTGEPIGENKNSLTAGPTGPVIFQDRVLYEKIVTFNREQQPLRNVHALGTGARGTFVAENDVSQYSRAQVFVPGTKTEIAVRFSGTFTERGDPDTTRDLRGFAIKFYTTEGNWDLMAINTPVFNVRDMKSGPDAVHAFKRNPITGDWDPNQSWDYVATHPEGLHQVLMIWTDRIGTPASFRAMNAFGCNTFSFINSQNKRCWVKFHIVAELGWKGLSVVDAKILAGENAEFLSQDLRDAIAAGNYPKYKLSFQVMPEEEGYTHNYTFDCTKVWPHDKFPLIPLGTLTLDRNPDDHFTEVESIAFSPMNVVPGISFSPDKLLQGRLIVYDDTQTHRLGAAFKQLPINCPHATRVNNNVYQGRGGRQAHGVKFPHYWPSSFGGPQPDPSYREPPMRVDGPVDHYDYPGEGTDEDYYSQCTDFYNSLPQGEKMALAKNLAATFFKMSPPLVAAAMKHLYKVSSNLGDAIKNKLEEGRKTDMTKEEIRAGELYAMMQGLAPEKIISK</sequence>